<dbReference type="Proteomes" id="UP000266673">
    <property type="component" value="Unassembled WGS sequence"/>
</dbReference>
<dbReference type="AlphaFoldDB" id="A0A397VWQ4"/>
<name>A0A397VWQ4_9GLOM</name>
<gene>
    <name evidence="2" type="ORF">C2G38_2166056</name>
</gene>
<sequence length="289" mass="32920">MVYKKSPLNKNKQKAKASDKEVYKNKQLNKEPKANNESDEESSNQSVIKVEDDRNMQESNTDNDFSTKNEISALLERLETLEKLQAIHNKKTKIQKFGTNSDDTNNDTSKKRRNKNTKKKKKDIERRNKRIRLSHNDLSVEMSDTIQSSSQASTFSTLNETLEESLTNSTNNARLTSSSRTLLNTLQYQNNHGIQNISSNNIARSSEQTEKSYMPTKGRSLKMPSKAKINDSTFEELIDSIEPTSSGPISQNALEPGTLIVTNHPRKQVKKDPFWNELTEVGDKRQPLQ</sequence>
<accession>A0A397VWQ4</accession>
<dbReference type="OrthoDB" id="10384350at2759"/>
<comment type="caution">
    <text evidence="2">The sequence shown here is derived from an EMBL/GenBank/DDBJ whole genome shotgun (WGS) entry which is preliminary data.</text>
</comment>
<feature type="region of interest" description="Disordered" evidence="1">
    <location>
        <begin position="198"/>
        <end position="223"/>
    </location>
</feature>
<protein>
    <submittedName>
        <fullName evidence="2">Uncharacterized protein</fullName>
    </submittedName>
</protein>
<organism evidence="2 3">
    <name type="scientific">Gigaspora rosea</name>
    <dbReference type="NCBI Taxonomy" id="44941"/>
    <lineage>
        <taxon>Eukaryota</taxon>
        <taxon>Fungi</taxon>
        <taxon>Fungi incertae sedis</taxon>
        <taxon>Mucoromycota</taxon>
        <taxon>Glomeromycotina</taxon>
        <taxon>Glomeromycetes</taxon>
        <taxon>Diversisporales</taxon>
        <taxon>Gigasporaceae</taxon>
        <taxon>Gigaspora</taxon>
    </lineage>
</organism>
<evidence type="ECO:0000256" key="1">
    <source>
        <dbReference type="SAM" id="MobiDB-lite"/>
    </source>
</evidence>
<feature type="region of interest" description="Disordered" evidence="1">
    <location>
        <begin position="1"/>
        <end position="68"/>
    </location>
</feature>
<evidence type="ECO:0000313" key="3">
    <source>
        <dbReference type="Proteomes" id="UP000266673"/>
    </source>
</evidence>
<feature type="compositionally biased region" description="Polar residues" evidence="1">
    <location>
        <begin position="57"/>
        <end position="68"/>
    </location>
</feature>
<reference evidence="2 3" key="1">
    <citation type="submission" date="2018-06" db="EMBL/GenBank/DDBJ databases">
        <title>Comparative genomics reveals the genomic features of Rhizophagus irregularis, R. cerebriforme, R. diaphanum and Gigaspora rosea, and their symbiotic lifestyle signature.</title>
        <authorList>
            <person name="Morin E."/>
            <person name="San Clemente H."/>
            <person name="Chen E.C.H."/>
            <person name="De La Providencia I."/>
            <person name="Hainaut M."/>
            <person name="Kuo A."/>
            <person name="Kohler A."/>
            <person name="Murat C."/>
            <person name="Tang N."/>
            <person name="Roy S."/>
            <person name="Loubradou J."/>
            <person name="Henrissat B."/>
            <person name="Grigoriev I.V."/>
            <person name="Corradi N."/>
            <person name="Roux C."/>
            <person name="Martin F.M."/>
        </authorList>
    </citation>
    <scope>NUCLEOTIDE SEQUENCE [LARGE SCALE GENOMIC DNA]</scope>
    <source>
        <strain evidence="2 3">DAOM 194757</strain>
    </source>
</reference>
<evidence type="ECO:0000313" key="2">
    <source>
        <dbReference type="EMBL" id="RIB25409.1"/>
    </source>
</evidence>
<keyword evidence="3" id="KW-1185">Reference proteome</keyword>
<dbReference type="EMBL" id="QKWP01000176">
    <property type="protein sequence ID" value="RIB25409.1"/>
    <property type="molecule type" value="Genomic_DNA"/>
</dbReference>
<feature type="compositionally biased region" description="Basic residues" evidence="1">
    <location>
        <begin position="110"/>
        <end position="133"/>
    </location>
</feature>
<proteinExistence type="predicted"/>
<feature type="region of interest" description="Disordered" evidence="1">
    <location>
        <begin position="95"/>
        <end position="134"/>
    </location>
</feature>
<feature type="compositionally biased region" description="Basic and acidic residues" evidence="1">
    <location>
        <begin position="16"/>
        <end position="36"/>
    </location>
</feature>